<dbReference type="HOGENOM" id="CLU_180906_0_0_1"/>
<protein>
    <submittedName>
        <fullName evidence="2">GON7 subunit of KEOPS complex</fullName>
    </submittedName>
</protein>
<organism evidence="2 3">
    <name type="scientific">Pongo abelii</name>
    <name type="common">Sumatran orangutan</name>
    <name type="synonym">Pongo pygmaeus abelii</name>
    <dbReference type="NCBI Taxonomy" id="9601"/>
    <lineage>
        <taxon>Eukaryota</taxon>
        <taxon>Metazoa</taxon>
        <taxon>Chordata</taxon>
        <taxon>Craniata</taxon>
        <taxon>Vertebrata</taxon>
        <taxon>Euteleostomi</taxon>
        <taxon>Mammalia</taxon>
        <taxon>Eutheria</taxon>
        <taxon>Euarchontoglires</taxon>
        <taxon>Primates</taxon>
        <taxon>Haplorrhini</taxon>
        <taxon>Catarrhini</taxon>
        <taxon>Hominidae</taxon>
        <taxon>Pongo</taxon>
    </lineage>
</organism>
<accession>H2NM34</accession>
<sequence>EHFSESLPPRTAHASFSSSSSSSRTSTNDTTGSSSDCRPAAPSAPAILNCQPNSGSAPAEAGKAAARGVAGGGGARVPRTNDKKKSEGRGRSDFRQTDVTPLPSPACAGRGLTSASGWRFSVSCSGSLAVTMELLGEYVGQEGKPQKLRVSCEAPGDGDPFQGLLSGVAQMKDLVTELFDPLVQGEVQHRVAAAPDEALDGDDEDDTEDENNIDNRTNFDGPSAKRPKPPS</sequence>
<feature type="compositionally biased region" description="Low complexity" evidence="1">
    <location>
        <begin position="55"/>
        <end position="68"/>
    </location>
</feature>
<dbReference type="FunCoup" id="H2NM34">
    <property type="interactions" value="451"/>
</dbReference>
<evidence type="ECO:0000256" key="1">
    <source>
        <dbReference type="SAM" id="MobiDB-lite"/>
    </source>
</evidence>
<dbReference type="STRING" id="9601.ENSPPYP00000006919"/>
<reference evidence="2" key="2">
    <citation type="submission" date="2025-08" db="UniProtKB">
        <authorList>
            <consortium name="Ensembl"/>
        </authorList>
    </citation>
    <scope>IDENTIFICATION</scope>
</reference>
<dbReference type="Pfam" id="PF15387">
    <property type="entry name" value="DUF4611"/>
    <property type="match status" value="1"/>
</dbReference>
<dbReference type="eggNOG" id="ENOG502SW4V">
    <property type="taxonomic scope" value="Eukaryota"/>
</dbReference>
<accession>A0A2J8TLU5</accession>
<dbReference type="InterPro" id="IPR027893">
    <property type="entry name" value="GON7_meta"/>
</dbReference>
<reference evidence="2 3" key="1">
    <citation type="submission" date="2008-02" db="EMBL/GenBank/DDBJ databases">
        <title>A 6x draft sequence assembly of the Pongo pygmaeus abelii genome.</title>
        <authorList>
            <person name="Wilson R.K."/>
            <person name="Mardis E."/>
        </authorList>
    </citation>
    <scope>NUCLEOTIDE SEQUENCE [LARGE SCALE GENOMIC DNA]</scope>
</reference>
<proteinExistence type="predicted"/>
<feature type="compositionally biased region" description="Basic and acidic residues" evidence="1">
    <location>
        <begin position="79"/>
        <end position="96"/>
    </location>
</feature>
<feature type="region of interest" description="Disordered" evidence="1">
    <location>
        <begin position="193"/>
        <end position="231"/>
    </location>
</feature>
<dbReference type="Ensembl" id="ENSPPYT00000007193.3">
    <property type="protein sequence ID" value="ENSPPYP00000006919.3"/>
    <property type="gene ID" value="ENSPPYG00000006085.3"/>
</dbReference>
<dbReference type="GeneTree" id="ENSGT00490000044274"/>
<dbReference type="GO" id="GO:0000408">
    <property type="term" value="C:EKC/KEOPS complex"/>
    <property type="evidence" value="ECO:0007669"/>
    <property type="project" value="InterPro"/>
</dbReference>
<name>H2NM34_PONAB</name>
<gene>
    <name evidence="2" type="primary">GON7</name>
</gene>
<feature type="compositionally biased region" description="Low complexity" evidence="1">
    <location>
        <begin position="15"/>
        <end position="35"/>
    </location>
</feature>
<dbReference type="Proteomes" id="UP000001595">
    <property type="component" value="Chromosome 14"/>
</dbReference>
<keyword evidence="3" id="KW-1185">Reference proteome</keyword>
<dbReference type="PANTHER" id="PTHR37363">
    <property type="entry name" value="EKC/KEOPS COMPLEX SUBUNIT GON7"/>
    <property type="match status" value="1"/>
</dbReference>
<dbReference type="AlphaFoldDB" id="H2NM34"/>
<dbReference type="InParanoid" id="H2NM34"/>
<evidence type="ECO:0000313" key="2">
    <source>
        <dbReference type="Ensembl" id="ENSPPYP00000006919.3"/>
    </source>
</evidence>
<feature type="region of interest" description="Disordered" evidence="1">
    <location>
        <begin position="1"/>
        <end position="105"/>
    </location>
</feature>
<reference evidence="2" key="3">
    <citation type="submission" date="2025-09" db="UniProtKB">
        <authorList>
            <consortium name="Ensembl"/>
        </authorList>
    </citation>
    <scope>IDENTIFICATION</scope>
</reference>
<evidence type="ECO:0000313" key="3">
    <source>
        <dbReference type="Proteomes" id="UP000001595"/>
    </source>
</evidence>
<dbReference type="PANTHER" id="PTHR37363:SF1">
    <property type="entry name" value="EKC_KEOPS COMPLEX SUBUNIT GON7"/>
    <property type="match status" value="1"/>
</dbReference>
<feature type="compositionally biased region" description="Acidic residues" evidence="1">
    <location>
        <begin position="197"/>
        <end position="212"/>
    </location>
</feature>